<reference evidence="7" key="1">
    <citation type="submission" date="2022-10" db="EMBL/GenBank/DDBJ databases">
        <title>Tapping the CABI collections for fungal endophytes: first genome assemblies for Collariella, Neodidymelliopsis, Ascochyta clinopodiicola, Didymella pomorum, Didymosphaeria variabile, Neocosmospora piperis and Neocucurbitaria cava.</title>
        <authorList>
            <person name="Hill R."/>
        </authorList>
    </citation>
    <scope>NUCLEOTIDE SEQUENCE</scope>
    <source>
        <strain evidence="7">IMI 356814</strain>
    </source>
</reference>
<name>A0A9W8YFM5_9PLEO</name>
<dbReference type="Pfam" id="PF08240">
    <property type="entry name" value="ADH_N"/>
    <property type="match status" value="1"/>
</dbReference>
<evidence type="ECO:0000256" key="2">
    <source>
        <dbReference type="ARBA" id="ARBA00011245"/>
    </source>
</evidence>
<dbReference type="SUPFAM" id="SSF50129">
    <property type="entry name" value="GroES-like"/>
    <property type="match status" value="1"/>
</dbReference>
<dbReference type="InterPro" id="IPR052585">
    <property type="entry name" value="Lipid_raft_assoc_Zn_ADH"/>
</dbReference>
<protein>
    <recommendedName>
        <fullName evidence="6">Alcohol dehydrogenase-like N-terminal domain-containing protein</fullName>
    </recommendedName>
</protein>
<feature type="region of interest" description="Disordered" evidence="4">
    <location>
        <begin position="1"/>
        <end position="45"/>
    </location>
</feature>
<evidence type="ECO:0000313" key="8">
    <source>
        <dbReference type="Proteomes" id="UP001140560"/>
    </source>
</evidence>
<dbReference type="PANTHER" id="PTHR43482:SF2">
    <property type="entry name" value="ZINC-BINDING DEHYDROGENASE FAMILY, PUTATIVE (AFU_ORTHOLOGUE AFUA_3G15030)-RELATED"/>
    <property type="match status" value="1"/>
</dbReference>
<keyword evidence="5" id="KW-0812">Transmembrane</keyword>
<keyword evidence="3" id="KW-0560">Oxidoreductase</keyword>
<dbReference type="Proteomes" id="UP001140560">
    <property type="component" value="Unassembled WGS sequence"/>
</dbReference>
<keyword evidence="5" id="KW-1133">Transmembrane helix</keyword>
<feature type="region of interest" description="Disordered" evidence="4">
    <location>
        <begin position="335"/>
        <end position="364"/>
    </location>
</feature>
<sequence>MATRTLRTRSATTAPSSATPRTKRRKTEAKTEFHRSTKRTSLPESQSALLLHAIRQPYDVSTDHGVPEIQHDHELLVKVNAVGLNPIDWKAPDYNFGIPTLPYVSGRELVGTVVKTTKTPNSRIREGDVVVVPSTDYRDLRKAAFQEYSIASSFNSIRLPQHISINSGSILGVAFVSAVLALGICMGVNFAPIEGGPDLLDIVRNIDPDSLPTDIRQECLAGIGKAERAKAGDFLVIWGGSSTCAHVTKQIARLAGLKIISVVDGAKHGLRLSSTTTIRPDLLVDSHDPQRAISIVKAATGDRARFGFDTQGKESAGHLLKSLAISSPVVPVLPEGKKPFQRKDSKLITPPATPSEDPSDSQRSHLVGLTGLPKADIPEGIALHTVPIKLYHEVPEVGEALSAWCERLLVKGLLVPPDVVGTVDGLEGINDGLDRMRKREISGGRLVAVLR</sequence>
<dbReference type="CDD" id="cd08249">
    <property type="entry name" value="enoyl_reductase_like"/>
    <property type="match status" value="1"/>
</dbReference>
<dbReference type="SUPFAM" id="SSF51735">
    <property type="entry name" value="NAD(P)-binding Rossmann-fold domains"/>
    <property type="match status" value="1"/>
</dbReference>
<comment type="caution">
    <text evidence="7">The sequence shown here is derived from an EMBL/GenBank/DDBJ whole genome shotgun (WGS) entry which is preliminary data.</text>
</comment>
<organism evidence="7 8">
    <name type="scientific">Neocucurbitaria cava</name>
    <dbReference type="NCBI Taxonomy" id="798079"/>
    <lineage>
        <taxon>Eukaryota</taxon>
        <taxon>Fungi</taxon>
        <taxon>Dikarya</taxon>
        <taxon>Ascomycota</taxon>
        <taxon>Pezizomycotina</taxon>
        <taxon>Dothideomycetes</taxon>
        <taxon>Pleosporomycetidae</taxon>
        <taxon>Pleosporales</taxon>
        <taxon>Pleosporineae</taxon>
        <taxon>Cucurbitariaceae</taxon>
        <taxon>Neocucurbitaria</taxon>
    </lineage>
</organism>
<dbReference type="OrthoDB" id="201656at2759"/>
<feature type="compositionally biased region" description="Basic and acidic residues" evidence="4">
    <location>
        <begin position="335"/>
        <end position="346"/>
    </location>
</feature>
<accession>A0A9W8YFM5</accession>
<feature type="domain" description="Alcohol dehydrogenase-like N-terminal" evidence="6">
    <location>
        <begin position="72"/>
        <end position="135"/>
    </location>
</feature>
<evidence type="ECO:0000256" key="5">
    <source>
        <dbReference type="SAM" id="Phobius"/>
    </source>
</evidence>
<dbReference type="AlphaFoldDB" id="A0A9W8YFM5"/>
<dbReference type="InterPro" id="IPR011032">
    <property type="entry name" value="GroES-like_sf"/>
</dbReference>
<comment type="subunit">
    <text evidence="2">Monomer.</text>
</comment>
<evidence type="ECO:0000313" key="7">
    <source>
        <dbReference type="EMBL" id="KAJ4377230.1"/>
    </source>
</evidence>
<dbReference type="PANTHER" id="PTHR43482">
    <property type="entry name" value="PROTEIN AST1-RELATED"/>
    <property type="match status" value="1"/>
</dbReference>
<dbReference type="Gene3D" id="3.40.50.720">
    <property type="entry name" value="NAD(P)-binding Rossmann-like Domain"/>
    <property type="match status" value="1"/>
</dbReference>
<dbReference type="EMBL" id="JAPEUY010000001">
    <property type="protein sequence ID" value="KAJ4377230.1"/>
    <property type="molecule type" value="Genomic_DNA"/>
</dbReference>
<feature type="transmembrane region" description="Helical" evidence="5">
    <location>
        <begin position="168"/>
        <end position="191"/>
    </location>
</feature>
<dbReference type="Gene3D" id="3.90.180.10">
    <property type="entry name" value="Medium-chain alcohol dehydrogenases, catalytic domain"/>
    <property type="match status" value="1"/>
</dbReference>
<proteinExistence type="inferred from homology"/>
<evidence type="ECO:0000259" key="6">
    <source>
        <dbReference type="Pfam" id="PF08240"/>
    </source>
</evidence>
<evidence type="ECO:0000256" key="1">
    <source>
        <dbReference type="ARBA" id="ARBA00008072"/>
    </source>
</evidence>
<evidence type="ECO:0000256" key="4">
    <source>
        <dbReference type="SAM" id="MobiDB-lite"/>
    </source>
</evidence>
<dbReference type="InterPro" id="IPR036291">
    <property type="entry name" value="NAD(P)-bd_dom_sf"/>
</dbReference>
<dbReference type="GO" id="GO:0016651">
    <property type="term" value="F:oxidoreductase activity, acting on NAD(P)H"/>
    <property type="evidence" value="ECO:0007669"/>
    <property type="project" value="InterPro"/>
</dbReference>
<comment type="similarity">
    <text evidence="1">Belongs to the zinc-containing alcohol dehydrogenase family.</text>
</comment>
<evidence type="ECO:0000256" key="3">
    <source>
        <dbReference type="ARBA" id="ARBA00023002"/>
    </source>
</evidence>
<dbReference type="InterPro" id="IPR047122">
    <property type="entry name" value="Trans-enoyl_RdTase-like"/>
</dbReference>
<dbReference type="InterPro" id="IPR013154">
    <property type="entry name" value="ADH-like_N"/>
</dbReference>
<feature type="compositionally biased region" description="Low complexity" evidence="4">
    <location>
        <begin position="1"/>
        <end position="20"/>
    </location>
</feature>
<keyword evidence="8" id="KW-1185">Reference proteome</keyword>
<keyword evidence="5" id="KW-0472">Membrane</keyword>
<gene>
    <name evidence="7" type="ORF">N0V83_000053</name>
</gene>